<dbReference type="Proteomes" id="UP000185895">
    <property type="component" value="Unassembled WGS sequence"/>
</dbReference>
<comment type="caution">
    <text evidence="2">The sequence shown here is derived from an EMBL/GenBank/DDBJ whole genome shotgun (WGS) entry which is preliminary data.</text>
</comment>
<evidence type="ECO:0000259" key="1">
    <source>
        <dbReference type="Pfam" id="PF24813"/>
    </source>
</evidence>
<dbReference type="STRING" id="1262585.BJI46_06015"/>
<dbReference type="AlphaFoldDB" id="A0A1E7QZ31"/>
<dbReference type="EMBL" id="MKKK01000067">
    <property type="protein sequence ID" value="OEY92319.1"/>
    <property type="molecule type" value="Genomic_DNA"/>
</dbReference>
<sequence length="106" mass="11615">MSKIDGSDALAMINSKIVQDDQTLPQVKLKDGSQVQTGTVATMLYNIQRYNKGERGAVETELSTAIPTLVKVGLFDLFTAEEWIQGNNPGRRFVGLKAQAFLQKNG</sequence>
<dbReference type="Pfam" id="PF24813">
    <property type="entry name" value="DUF7709"/>
    <property type="match status" value="1"/>
</dbReference>
<dbReference type="InterPro" id="IPR056126">
    <property type="entry name" value="DUF7709"/>
</dbReference>
<reference evidence="2 3" key="1">
    <citation type="submission" date="2016-09" db="EMBL/GenBank/DDBJ databases">
        <authorList>
            <person name="Capua I."/>
            <person name="De Benedictis P."/>
            <person name="Joannis T."/>
            <person name="Lombin L.H."/>
            <person name="Cattoli G."/>
        </authorList>
    </citation>
    <scope>NUCLEOTIDE SEQUENCE [LARGE SCALE GENOMIC DNA]</scope>
    <source>
        <strain evidence="2 3">ANC 4671</strain>
    </source>
</reference>
<organism evidence="2 3">
    <name type="scientific">Acinetobacter qingfengensis</name>
    <dbReference type="NCBI Taxonomy" id="1262585"/>
    <lineage>
        <taxon>Bacteria</taxon>
        <taxon>Pseudomonadati</taxon>
        <taxon>Pseudomonadota</taxon>
        <taxon>Gammaproteobacteria</taxon>
        <taxon>Moraxellales</taxon>
        <taxon>Moraxellaceae</taxon>
        <taxon>Acinetobacter</taxon>
    </lineage>
</organism>
<gene>
    <name evidence="2" type="ORF">BJI46_06015</name>
</gene>
<name>A0A1E7QZ31_9GAMM</name>
<accession>A0A1E7QZ31</accession>
<feature type="domain" description="DUF7709" evidence="1">
    <location>
        <begin position="9"/>
        <end position="101"/>
    </location>
</feature>
<evidence type="ECO:0000313" key="2">
    <source>
        <dbReference type="EMBL" id="OEY92319.1"/>
    </source>
</evidence>
<proteinExistence type="predicted"/>
<keyword evidence="3" id="KW-1185">Reference proteome</keyword>
<evidence type="ECO:0000313" key="3">
    <source>
        <dbReference type="Proteomes" id="UP000185895"/>
    </source>
</evidence>
<dbReference type="RefSeq" id="WP_070070914.1">
    <property type="nucleotide sequence ID" value="NZ_MKKK01000067.1"/>
</dbReference>
<protein>
    <recommendedName>
        <fullName evidence="1">DUF7709 domain-containing protein</fullName>
    </recommendedName>
</protein>